<feature type="domain" description="IPT/TIG" evidence="1">
    <location>
        <begin position="100"/>
        <end position="173"/>
    </location>
</feature>
<dbReference type="InterPro" id="IPR014756">
    <property type="entry name" value="Ig_E-set"/>
</dbReference>
<sequence length="2267" mass="230572">MRMESQYCGAVKGRTRETGLRELHRPGRHLLIWAFWLLCCSMLGLGEASAQSTSYVYDANGRVVAVTASNGTSVQYSYNTLGHTSQIGAPLSPGQLAIFAFTPTHGEAGAQVTLQGQGFDSNAANDTVSFNGTVASVLSASSTQLVTSVPSGATTGPISVTVGTQKATSATPFVIDDTGVPPTITQVSPQLVSVGSTVTVTGTHLDPMAGYTTVETGGRAISALSSVSDTQLQYVVPSNAATGYVTVATPYGSATSTMPVIVLPSSVSASSVASSNVAAVNGGSVNLNIASGQVAAVTFTTSQSGWVSLQATGITTSASTINYTVYAPGNGVVQQGTVSSTSPSIHLPHLLGGATYLVLVQPSGGSAQMALGVEEDSLLATNIAATVVTAVPGQTKRLLFYASTGQNLAFQINTLSTNPPGNTVTYTVYTPTGVSYTSATTSTTGVINLGNLVVPGTYQVVVAPSNGVTVNTQVQIAPGVGGTLSATPHAYTANVPGQNVYLSFTATQGENLELSFNHITLTGASSNSFLVYVYNGSGAQVTNFWCSPATAGASCLQHLWYLPAGTYSVVATPVYGGVIGFNALLQDDIVGPTVSTNGTASITLAAGQVERLTFNANAGDTLALNVGGVTTTPNGLPVQFLVYRPDAGAITLSTPAYTSLSPAGAQTVNLPNLPVSGTYTVIVVPYAGLPTSTQLSVIGGATGTLSTTSASQSFTGSVSAQNIYLSFTATQDENLELLLSNVTGTGSSANGFNVGVFNSTGGQVTNFFCYPSTAGSSCLQALWHLPAGTYSVVATPNGDGVIGFNAKLQDDIIGPAIATGSTANITLAAGQVERYTFNANAGDTVALNVSGATTTPSGPPVAFLVYRPDAGAITLNTPAYTWFRASGALTVNLPNLPVSGTYTVIVAPSYGLPASAQLSVIGGATGTLSTTAAAQSFTGKVSAQNIYLSFTATQGENLELLFNNVTGTGSSANGFYVNVYNSTGGVVTSFWCYPSNTSCLQHLWNLPAGTYSVVAPPSGDGVIGFSARLQDDLIGPTIATGGTANITLGAGQVERYTFHANAGDTLALNVSGATTTPAGPSVSFLVYRPDAGSITVNTAAYTSFNVAGTQTVNLPNLPVSGTYTVIVSPAVGFPASAQLSVIGGETGTATTTSVPQNYAANVAGENIYLSFTATQGENLELLLNNLSLTGASSNQFYVSVYNSTGTQVVGFACSTGVAGANCLQHLWYMAAGTYSVVVTPNYGGLIGFSATLQDDIVGPAIATGGTANIALGLGQVGRYTFNANAGDTVALGVSGVTSTPSGFPVSFLVYRPDAGAITVNTPTYMTFSATSAQTANLSSLPISGAYTVIVAPTPGTSVAAALSVTSDTAGPPPVYGTPTLPTTGAVQSENASAAGQNVTMTFNANQGDNLELTLSNINVAGASLNGFYVNVSDPTGANVASYPCYASNPGASCRQALWNLTAGTYTVVVSPNWGGTVSFNAQVEPDVVGPALVAGTSTPVTLSAGQVQRLTFHANVGDTVALNVSGVSATSPAGQYVYVNIYRPDTGAIAPGNYYTYTYTGGSATFNLPNLPASGTYTVVVYTAYGTPATAQLALYSGATGSLVSNAAAQSFTASTTGQNAYFTFHANLGDNQELTLSNINVAGSSNNGFTVNVYDPNGTNVAYFTCYASNPGASCRQPLWNLTAGTYSVVVLPTWGGVMSFNAQLTQDVVGPTLSMSTPASINLGAGQVQRLTFNANVGDTVALALSGASSSSPAGQYVYVNIYRPDTGPITTNNYYTYTYTGGSATFNLQNLPATGTYTVVVSTAYGTPATAQLALYPGATGNVVSNGTTQSFAASTAGENVYFTFNAQLGDNQELTLNNINVAGSSTNSVAVNITGPGGTFVASYNCNNADPGSSCRQPLWNLAAGTYSVVVSPVSGGAPSFTAQLAQDVVGPSLTMSTPATINLGSGQVQRLTFNANVGDTVALTLSGVSTTLPTGQNVYVYIYRPDTGAITANNYYTYTYTGGSITLNLKNLPASGTYTAMVYTYYGTPATAQLTLYPGATGNMVSNGPTQAFAASTAGENAYFTFQANLGDNQELTLSNINVPGSSTNGFTVNITDPSGTNIASYLCYNSNPGSSCRQPLWNLAAGTYTVVVSPAWGGTPSFTAQLTQDVVGPVLAVNSPASITLGSGQVERLTFNGSLGQNVILNLTGVSTTAPTGQPVTIYVYRPDTGAITTTNYYATTNATSSGSLTLPGLPAAGTYTVIAYTADGTPATAQLTIPPH</sequence>
<dbReference type="Pfam" id="PF01833">
    <property type="entry name" value="TIG"/>
    <property type="match status" value="1"/>
</dbReference>
<dbReference type="EMBL" id="RYYV01000041">
    <property type="protein sequence ID" value="RUL68991.1"/>
    <property type="molecule type" value="Genomic_DNA"/>
</dbReference>
<accession>A0A432LZC7</accession>
<gene>
    <name evidence="2" type="ORF">EKH80_23105</name>
</gene>
<comment type="caution">
    <text evidence="2">The sequence shown here is derived from an EMBL/GenBank/DDBJ whole genome shotgun (WGS) entry which is preliminary data.</text>
</comment>
<dbReference type="InterPro" id="IPR013783">
    <property type="entry name" value="Ig-like_fold"/>
</dbReference>
<dbReference type="InterPro" id="IPR006530">
    <property type="entry name" value="YD"/>
</dbReference>
<keyword evidence="3" id="KW-1185">Reference proteome</keyword>
<protein>
    <recommendedName>
        <fullName evidence="1">IPT/TIG domain-containing protein</fullName>
    </recommendedName>
</protein>
<name>A0A432LZC7_9GAMM</name>
<reference evidence="2 3" key="1">
    <citation type="submission" date="2018-12" db="EMBL/GenBank/DDBJ databases">
        <title>Dyella dinghuensis sp. nov. DHOA06 and Dyella choica sp. nov. 4M-K27, isolated from forest soil.</title>
        <authorList>
            <person name="Qiu L.-H."/>
            <person name="Gao Z.-H."/>
        </authorList>
    </citation>
    <scope>NUCLEOTIDE SEQUENCE [LARGE SCALE GENOMIC DNA]</scope>
    <source>
        <strain evidence="2 3">4M-K27</strain>
    </source>
</reference>
<evidence type="ECO:0000259" key="1">
    <source>
        <dbReference type="Pfam" id="PF01833"/>
    </source>
</evidence>
<dbReference type="InterPro" id="IPR031325">
    <property type="entry name" value="RHS_repeat"/>
</dbReference>
<dbReference type="Gene3D" id="2.60.120.380">
    <property type="match status" value="7"/>
</dbReference>
<evidence type="ECO:0000313" key="3">
    <source>
        <dbReference type="Proteomes" id="UP000274358"/>
    </source>
</evidence>
<dbReference type="InterPro" id="IPR002909">
    <property type="entry name" value="IPT_dom"/>
</dbReference>
<organism evidence="2 3">
    <name type="scientific">Dyella choica</name>
    <dbReference type="NCBI Taxonomy" id="1927959"/>
    <lineage>
        <taxon>Bacteria</taxon>
        <taxon>Pseudomonadati</taxon>
        <taxon>Pseudomonadota</taxon>
        <taxon>Gammaproteobacteria</taxon>
        <taxon>Lysobacterales</taxon>
        <taxon>Rhodanobacteraceae</taxon>
        <taxon>Dyella</taxon>
    </lineage>
</organism>
<dbReference type="SUPFAM" id="SSF81296">
    <property type="entry name" value="E set domains"/>
    <property type="match status" value="2"/>
</dbReference>
<dbReference type="Pfam" id="PF05593">
    <property type="entry name" value="RHS_repeat"/>
    <property type="match status" value="1"/>
</dbReference>
<dbReference type="NCBIfam" id="TIGR01643">
    <property type="entry name" value="YD_repeat_2x"/>
    <property type="match status" value="1"/>
</dbReference>
<dbReference type="Gene3D" id="2.60.40.10">
    <property type="entry name" value="Immunoglobulins"/>
    <property type="match status" value="2"/>
</dbReference>
<dbReference type="CDD" id="cd00603">
    <property type="entry name" value="IPT_PCSR"/>
    <property type="match status" value="1"/>
</dbReference>
<proteinExistence type="predicted"/>
<dbReference type="Proteomes" id="UP000274358">
    <property type="component" value="Unassembled WGS sequence"/>
</dbReference>
<evidence type="ECO:0000313" key="2">
    <source>
        <dbReference type="EMBL" id="RUL68991.1"/>
    </source>
</evidence>